<dbReference type="Proteomes" id="UP001168821">
    <property type="component" value="Unassembled WGS sequence"/>
</dbReference>
<gene>
    <name evidence="2" type="ORF">Zmor_020724</name>
</gene>
<evidence type="ECO:0000313" key="2">
    <source>
        <dbReference type="EMBL" id="KAJ3648959.1"/>
    </source>
</evidence>
<evidence type="ECO:0000313" key="3">
    <source>
        <dbReference type="Proteomes" id="UP001168821"/>
    </source>
</evidence>
<dbReference type="AlphaFoldDB" id="A0AA38I855"/>
<keyword evidence="1" id="KW-0233">DNA recombination</keyword>
<accession>A0AA38I855</accession>
<dbReference type="InterPro" id="IPR013762">
    <property type="entry name" value="Integrase-like_cat_sf"/>
</dbReference>
<reference evidence="2" key="1">
    <citation type="journal article" date="2023" name="G3 (Bethesda)">
        <title>Whole genome assemblies of Zophobas morio and Tenebrio molitor.</title>
        <authorList>
            <person name="Kaur S."/>
            <person name="Stinson S.A."/>
            <person name="diCenzo G.C."/>
        </authorList>
    </citation>
    <scope>NUCLEOTIDE SEQUENCE</scope>
    <source>
        <strain evidence="2">QUZm001</strain>
    </source>
</reference>
<protein>
    <recommendedName>
        <fullName evidence="4">Tyr recombinase domain-containing protein</fullName>
    </recommendedName>
</protein>
<dbReference type="GO" id="GO:0003677">
    <property type="term" value="F:DNA binding"/>
    <property type="evidence" value="ECO:0007669"/>
    <property type="project" value="InterPro"/>
</dbReference>
<evidence type="ECO:0008006" key="4">
    <source>
        <dbReference type="Google" id="ProtNLM"/>
    </source>
</evidence>
<proteinExistence type="predicted"/>
<dbReference type="EMBL" id="JALNTZ010000006">
    <property type="protein sequence ID" value="KAJ3648959.1"/>
    <property type="molecule type" value="Genomic_DNA"/>
</dbReference>
<comment type="caution">
    <text evidence="2">The sequence shown here is derived from an EMBL/GenBank/DDBJ whole genome shotgun (WGS) entry which is preliminary data.</text>
</comment>
<name>A0AA38I855_9CUCU</name>
<keyword evidence="3" id="KW-1185">Reference proteome</keyword>
<dbReference type="GO" id="GO:0006310">
    <property type="term" value="P:DNA recombination"/>
    <property type="evidence" value="ECO:0007669"/>
    <property type="project" value="UniProtKB-KW"/>
</dbReference>
<dbReference type="InterPro" id="IPR011010">
    <property type="entry name" value="DNA_brk_join_enz"/>
</dbReference>
<organism evidence="2 3">
    <name type="scientific">Zophobas morio</name>
    <dbReference type="NCBI Taxonomy" id="2755281"/>
    <lineage>
        <taxon>Eukaryota</taxon>
        <taxon>Metazoa</taxon>
        <taxon>Ecdysozoa</taxon>
        <taxon>Arthropoda</taxon>
        <taxon>Hexapoda</taxon>
        <taxon>Insecta</taxon>
        <taxon>Pterygota</taxon>
        <taxon>Neoptera</taxon>
        <taxon>Endopterygota</taxon>
        <taxon>Coleoptera</taxon>
        <taxon>Polyphaga</taxon>
        <taxon>Cucujiformia</taxon>
        <taxon>Tenebrionidae</taxon>
        <taxon>Zophobas</taxon>
    </lineage>
</organism>
<evidence type="ECO:0000256" key="1">
    <source>
        <dbReference type="ARBA" id="ARBA00023172"/>
    </source>
</evidence>
<dbReference type="GO" id="GO:0015074">
    <property type="term" value="P:DNA integration"/>
    <property type="evidence" value="ECO:0007669"/>
    <property type="project" value="InterPro"/>
</dbReference>
<dbReference type="Gene3D" id="1.10.443.10">
    <property type="entry name" value="Intergrase catalytic core"/>
    <property type="match status" value="1"/>
</dbReference>
<sequence>MINLRIRQILTYVSIALTVRYINPENQSKISTEFFVTVGSIQGLDMVEIIGKYLAPRPQHTNHGRLFVGYRQGFYTIQPVGIHMFGSMSKNITTFLNLSHPKEYTGHSFKRSCTSMLAVSGTDLLTVKHHVGWKSNAVAEV</sequence>
<dbReference type="SUPFAM" id="SSF56349">
    <property type="entry name" value="DNA breaking-rejoining enzymes"/>
    <property type="match status" value="1"/>
</dbReference>